<reference evidence="1 2" key="1">
    <citation type="submission" date="2023-07" db="EMBL/GenBank/DDBJ databases">
        <title>Sorghum-associated microbial communities from plants grown in Nebraska, USA.</title>
        <authorList>
            <person name="Schachtman D."/>
        </authorList>
    </citation>
    <scope>NUCLEOTIDE SEQUENCE [LARGE SCALE GENOMIC DNA]</scope>
    <source>
        <strain evidence="1 2">DS2154</strain>
    </source>
</reference>
<gene>
    <name evidence="1" type="ORF">J2800_000996</name>
</gene>
<accession>A0ABU1MVP4</accession>
<name>A0ABU1MVP4_9CAUL</name>
<sequence length="229" mass="26129">MATTDEQKAIWHVLRLLRSEGEDWSRHNRPTAATAAVRVAEGKFTALDDAELKTHLIHRGRRGQFDENQVVFIRPPAKDPSAVAGVWCRWDYEKTPPRWGFYYGLWSAQPPFPKADPPTEDLHTGFVGYRFETPEDGDNHNFYHVQPCRSMGAKDDPIEHAIPISQRDPTWPLAADSALELLMCLVTSLYGMKGLLALQEKVHEDLVLRKNTLIIRAIEMMLGLRRQTT</sequence>
<organism evidence="1 2">
    <name type="scientific">Caulobacter rhizosphaerae</name>
    <dbReference type="NCBI Taxonomy" id="2010972"/>
    <lineage>
        <taxon>Bacteria</taxon>
        <taxon>Pseudomonadati</taxon>
        <taxon>Pseudomonadota</taxon>
        <taxon>Alphaproteobacteria</taxon>
        <taxon>Caulobacterales</taxon>
        <taxon>Caulobacteraceae</taxon>
        <taxon>Caulobacter</taxon>
    </lineage>
</organism>
<dbReference type="Proteomes" id="UP001262754">
    <property type="component" value="Unassembled WGS sequence"/>
</dbReference>
<dbReference type="EMBL" id="JAVDRL010000003">
    <property type="protein sequence ID" value="MDR6530260.1"/>
    <property type="molecule type" value="Genomic_DNA"/>
</dbReference>
<comment type="caution">
    <text evidence="1">The sequence shown here is derived from an EMBL/GenBank/DDBJ whole genome shotgun (WGS) entry which is preliminary data.</text>
</comment>
<proteinExistence type="predicted"/>
<protein>
    <submittedName>
        <fullName evidence="1">Uncharacterized protein</fullName>
    </submittedName>
</protein>
<evidence type="ECO:0000313" key="1">
    <source>
        <dbReference type="EMBL" id="MDR6530260.1"/>
    </source>
</evidence>
<evidence type="ECO:0000313" key="2">
    <source>
        <dbReference type="Proteomes" id="UP001262754"/>
    </source>
</evidence>
<dbReference type="RefSeq" id="WP_310029712.1">
    <property type="nucleotide sequence ID" value="NZ_JAVDRL010000003.1"/>
</dbReference>
<keyword evidence="2" id="KW-1185">Reference proteome</keyword>